<reference evidence="8 9" key="1">
    <citation type="journal article" date="2011" name="Nature">
        <title>A high-resolution map of human evolutionary constraint using 29 mammals.</title>
        <authorList>
            <person name="Lindblad-Toh K."/>
            <person name="Garber M."/>
            <person name="Zuk O."/>
            <person name="Lin M.F."/>
            <person name="Parker B.J."/>
            <person name="Washietl S."/>
            <person name="Kheradpour P."/>
            <person name="Ernst J."/>
            <person name="Jordan G."/>
            <person name="Mauceli E."/>
            <person name="Ward L.D."/>
            <person name="Lowe C.B."/>
            <person name="Holloway A.K."/>
            <person name="Clamp M."/>
            <person name="Gnerre S."/>
            <person name="Alfoldi J."/>
            <person name="Beal K."/>
            <person name="Chang J."/>
            <person name="Clawson H."/>
            <person name="Cuff J."/>
            <person name="Di Palma F."/>
            <person name="Fitzgerald S."/>
            <person name="Flicek P."/>
            <person name="Guttman M."/>
            <person name="Hubisz M.J."/>
            <person name="Jaffe D.B."/>
            <person name="Jungreis I."/>
            <person name="Kent W.J."/>
            <person name="Kostka D."/>
            <person name="Lara M."/>
            <person name="Martins A.L."/>
            <person name="Massingham T."/>
            <person name="Moltke I."/>
            <person name="Raney B.J."/>
            <person name="Rasmussen M.D."/>
            <person name="Robinson J."/>
            <person name="Stark A."/>
            <person name="Vilella A.J."/>
            <person name="Wen J."/>
            <person name="Xie X."/>
            <person name="Zody M.C."/>
            <person name="Baldwin J."/>
            <person name="Bloom T."/>
            <person name="Chin C.W."/>
            <person name="Heiman D."/>
            <person name="Nicol R."/>
            <person name="Nusbaum C."/>
            <person name="Young S."/>
            <person name="Wilkinson J."/>
            <person name="Worley K.C."/>
            <person name="Kovar C.L."/>
            <person name="Muzny D.M."/>
            <person name="Gibbs R.A."/>
            <person name="Cree A."/>
            <person name="Dihn H.H."/>
            <person name="Fowler G."/>
            <person name="Jhangiani S."/>
            <person name="Joshi V."/>
            <person name="Lee S."/>
            <person name="Lewis L.R."/>
            <person name="Nazareth L.V."/>
            <person name="Okwuonu G."/>
            <person name="Santibanez J."/>
            <person name="Warren W.C."/>
            <person name="Mardis E.R."/>
            <person name="Weinstock G.M."/>
            <person name="Wilson R.K."/>
            <person name="Delehaunty K."/>
            <person name="Dooling D."/>
            <person name="Fronik C."/>
            <person name="Fulton L."/>
            <person name="Fulton B."/>
            <person name="Graves T."/>
            <person name="Minx P."/>
            <person name="Sodergren E."/>
            <person name="Birney E."/>
            <person name="Margulies E.H."/>
            <person name="Herrero J."/>
            <person name="Green E.D."/>
            <person name="Haussler D."/>
            <person name="Siepel A."/>
            <person name="Goldman N."/>
            <person name="Pollard K.S."/>
            <person name="Pedersen J.S."/>
            <person name="Lander E.S."/>
            <person name="Kellis M."/>
        </authorList>
    </citation>
    <scope>NUCLEOTIDE SEQUENCE [LARGE SCALE GENOMIC DNA]</scope>
    <source>
        <strain evidence="9">Thorbecke</strain>
    </source>
</reference>
<dbReference type="PANTHER" id="PTHR14768:SF5">
    <property type="entry name" value="TRANSMEMBRANE PROTEIN PMIS2"/>
    <property type="match status" value="1"/>
</dbReference>
<comment type="similarity">
    <text evidence="2">Belongs to the CD225/Dispanin family.</text>
</comment>
<dbReference type="STRING" id="9986.ENSOCUP00000046806"/>
<gene>
    <name evidence="8" type="primary">PMIS2</name>
</gene>
<feature type="transmembrane region" description="Helical" evidence="7">
    <location>
        <begin position="76"/>
        <end position="99"/>
    </location>
</feature>
<proteinExistence type="inferred from homology"/>
<feature type="transmembrane region" description="Helical" evidence="7">
    <location>
        <begin position="119"/>
        <end position="141"/>
    </location>
</feature>
<feature type="compositionally biased region" description="Low complexity" evidence="6">
    <location>
        <begin position="15"/>
        <end position="26"/>
    </location>
</feature>
<dbReference type="OrthoDB" id="9808647at2759"/>
<evidence type="ECO:0000256" key="6">
    <source>
        <dbReference type="SAM" id="MobiDB-lite"/>
    </source>
</evidence>
<organism evidence="8 9">
    <name type="scientific">Oryctolagus cuniculus</name>
    <name type="common">Rabbit</name>
    <dbReference type="NCBI Taxonomy" id="9986"/>
    <lineage>
        <taxon>Eukaryota</taxon>
        <taxon>Metazoa</taxon>
        <taxon>Chordata</taxon>
        <taxon>Craniata</taxon>
        <taxon>Vertebrata</taxon>
        <taxon>Euteleostomi</taxon>
        <taxon>Mammalia</taxon>
        <taxon>Eutheria</taxon>
        <taxon>Euarchontoglires</taxon>
        <taxon>Glires</taxon>
        <taxon>Lagomorpha</taxon>
        <taxon>Leporidae</taxon>
        <taxon>Oryctolagus</taxon>
    </lineage>
</organism>
<keyword evidence="9" id="KW-1185">Reference proteome</keyword>
<dbReference type="Ensembl" id="ENSOCUT00000061840.1">
    <property type="protein sequence ID" value="ENSOCUP00000046806.1"/>
    <property type="gene ID" value="ENSOCUG00000037880.1"/>
</dbReference>
<evidence type="ECO:0000313" key="9">
    <source>
        <dbReference type="Proteomes" id="UP000001811"/>
    </source>
</evidence>
<reference evidence="8" key="3">
    <citation type="submission" date="2025-09" db="UniProtKB">
        <authorList>
            <consortium name="Ensembl"/>
        </authorList>
    </citation>
    <scope>IDENTIFICATION</scope>
    <source>
        <strain evidence="8">Thorbecke</strain>
    </source>
</reference>
<evidence type="ECO:0000256" key="7">
    <source>
        <dbReference type="SAM" id="Phobius"/>
    </source>
</evidence>
<dbReference type="CTD" id="111216276"/>
<evidence type="ECO:0000256" key="1">
    <source>
        <dbReference type="ARBA" id="ARBA00004370"/>
    </source>
</evidence>
<reference evidence="8" key="2">
    <citation type="submission" date="2025-08" db="UniProtKB">
        <authorList>
            <consortium name="Ensembl"/>
        </authorList>
    </citation>
    <scope>IDENTIFICATION</scope>
    <source>
        <strain evidence="8">Thorbecke</strain>
    </source>
</reference>
<dbReference type="AlphaFoldDB" id="A0A5F9DM08"/>
<comment type="subcellular location">
    <subcellularLocation>
        <location evidence="1">Membrane</location>
    </subcellularLocation>
</comment>
<dbReference type="KEGG" id="ocu:103345427"/>
<dbReference type="RefSeq" id="XP_008247746.1">
    <property type="nucleotide sequence ID" value="XM_008249524.4"/>
</dbReference>
<feature type="region of interest" description="Disordered" evidence="6">
    <location>
        <begin position="1"/>
        <end position="64"/>
    </location>
</feature>
<sequence>MPPKPSTAAPPGDPAAPAAPADQPAPGAQPAPADQPAPGAPPAPGDQPAPGAPPAAAEKKQPSQTKEELAFYAPNYLCMSIFAVLLFFPLGLAACYFSHKTTQANRESKWEEAYLNSGRTGWLSVFGILIGLGIIYGCVLYM</sequence>
<dbReference type="InterPro" id="IPR007593">
    <property type="entry name" value="CD225/Dispanin_fam"/>
</dbReference>
<keyword evidence="3 7" id="KW-0812">Transmembrane</keyword>
<keyword evidence="4 7" id="KW-1133">Transmembrane helix</keyword>
<dbReference type="PANTHER" id="PTHR14768">
    <property type="entry name" value="UPF0338 PROTEIN"/>
    <property type="match status" value="1"/>
</dbReference>
<dbReference type="InParanoid" id="A0A5F9DM08"/>
<evidence type="ECO:0000256" key="3">
    <source>
        <dbReference type="ARBA" id="ARBA00022692"/>
    </source>
</evidence>
<accession>A0A5F9DM08</accession>
<dbReference type="Pfam" id="PF04505">
    <property type="entry name" value="CD225"/>
    <property type="match status" value="1"/>
</dbReference>
<evidence type="ECO:0000256" key="2">
    <source>
        <dbReference type="ARBA" id="ARBA00006843"/>
    </source>
</evidence>
<dbReference type="GeneID" id="103345427"/>
<name>A0A5F9DM08_RABIT</name>
<dbReference type="GO" id="GO:0016020">
    <property type="term" value="C:membrane"/>
    <property type="evidence" value="ECO:0007669"/>
    <property type="project" value="UniProtKB-SubCell"/>
</dbReference>
<evidence type="ECO:0000256" key="4">
    <source>
        <dbReference type="ARBA" id="ARBA00022989"/>
    </source>
</evidence>
<dbReference type="Proteomes" id="UP000001811">
    <property type="component" value="Unplaced"/>
</dbReference>
<dbReference type="Bgee" id="ENSOCUG00000037880">
    <property type="expression patterns" value="Expressed in testis and 10 other cell types or tissues"/>
</dbReference>
<evidence type="ECO:0000313" key="8">
    <source>
        <dbReference type="Ensembl" id="ENSOCUP00000046806.1"/>
    </source>
</evidence>
<dbReference type="GeneTree" id="ENSGT00950000183147"/>
<evidence type="ECO:0000256" key="5">
    <source>
        <dbReference type="ARBA" id="ARBA00023136"/>
    </source>
</evidence>
<keyword evidence="5 7" id="KW-0472">Membrane</keyword>
<protein>
    <submittedName>
        <fullName evidence="8">PMIS2 transmembrane protein</fullName>
    </submittedName>
</protein>
<feature type="compositionally biased region" description="Pro residues" evidence="6">
    <location>
        <begin position="27"/>
        <end position="53"/>
    </location>
</feature>